<evidence type="ECO:0000256" key="1">
    <source>
        <dbReference type="ARBA" id="ARBA00023015"/>
    </source>
</evidence>
<dbReference type="SUPFAM" id="SSF46785">
    <property type="entry name" value="Winged helix' DNA-binding domain"/>
    <property type="match status" value="1"/>
</dbReference>
<evidence type="ECO:0000313" key="7">
    <source>
        <dbReference type="Proteomes" id="UP000283587"/>
    </source>
</evidence>
<dbReference type="OrthoDB" id="8906692at2"/>
<dbReference type="GO" id="GO:0003700">
    <property type="term" value="F:DNA-binding transcription factor activity"/>
    <property type="evidence" value="ECO:0007669"/>
    <property type="project" value="InterPro"/>
</dbReference>
<evidence type="ECO:0000259" key="5">
    <source>
        <dbReference type="PROSITE" id="PS50995"/>
    </source>
</evidence>
<dbReference type="SMART" id="SM00347">
    <property type="entry name" value="HTH_MARR"/>
    <property type="match status" value="1"/>
</dbReference>
<dbReference type="AlphaFoldDB" id="A0A418ZYS7"/>
<dbReference type="Gene3D" id="1.10.10.10">
    <property type="entry name" value="Winged helix-like DNA-binding domain superfamily/Winged helix DNA-binding domain"/>
    <property type="match status" value="1"/>
</dbReference>
<sequence>MPHRFPEFDLQRFLAYRLARAAQHLSEELARRYRDRFGISIPEWRVLAHLAYSGDVSVRDIEIRTGMEKSQVSRAAARLEAAGHVAKQVNECDRRLVSLSLTPGGCDLMAELLPVALAYQAEIEQRLGGALAGFEAGLDRLIGAAEDPADDRGDNRVERREERHDPAA</sequence>
<feature type="domain" description="HTH marR-type" evidence="5">
    <location>
        <begin position="11"/>
        <end position="147"/>
    </location>
</feature>
<dbReference type="InterPro" id="IPR036388">
    <property type="entry name" value="WH-like_DNA-bd_sf"/>
</dbReference>
<feature type="compositionally biased region" description="Basic and acidic residues" evidence="4">
    <location>
        <begin position="150"/>
        <end position="168"/>
    </location>
</feature>
<dbReference type="GO" id="GO:0003677">
    <property type="term" value="F:DNA binding"/>
    <property type="evidence" value="ECO:0007669"/>
    <property type="project" value="UniProtKB-KW"/>
</dbReference>
<dbReference type="RefSeq" id="WP_119900408.1">
    <property type="nucleotide sequence ID" value="NZ_QNRC01000031.1"/>
</dbReference>
<dbReference type="PANTHER" id="PTHR33164">
    <property type="entry name" value="TRANSCRIPTIONAL REGULATOR, MARR FAMILY"/>
    <property type="match status" value="1"/>
</dbReference>
<gene>
    <name evidence="6" type="ORF">D3P05_19235</name>
</gene>
<evidence type="ECO:0000256" key="2">
    <source>
        <dbReference type="ARBA" id="ARBA00023125"/>
    </source>
</evidence>
<name>A0A418ZYS7_9RHOB</name>
<dbReference type="Proteomes" id="UP000283587">
    <property type="component" value="Unassembled WGS sequence"/>
</dbReference>
<dbReference type="InterPro" id="IPR036390">
    <property type="entry name" value="WH_DNA-bd_sf"/>
</dbReference>
<organism evidence="6 7">
    <name type="scientific">Paracoccus siganidrum</name>
    <dbReference type="NCBI Taxonomy" id="1276757"/>
    <lineage>
        <taxon>Bacteria</taxon>
        <taxon>Pseudomonadati</taxon>
        <taxon>Pseudomonadota</taxon>
        <taxon>Alphaproteobacteria</taxon>
        <taxon>Rhodobacterales</taxon>
        <taxon>Paracoccaceae</taxon>
        <taxon>Paracoccus</taxon>
    </lineage>
</organism>
<dbReference type="InterPro" id="IPR023187">
    <property type="entry name" value="Tscrpt_reg_MarR-type_CS"/>
</dbReference>
<keyword evidence="7" id="KW-1185">Reference proteome</keyword>
<keyword evidence="2" id="KW-0238">DNA-binding</keyword>
<proteinExistence type="predicted"/>
<evidence type="ECO:0000256" key="4">
    <source>
        <dbReference type="SAM" id="MobiDB-lite"/>
    </source>
</evidence>
<dbReference type="Pfam" id="PF12802">
    <property type="entry name" value="MarR_2"/>
    <property type="match status" value="1"/>
</dbReference>
<dbReference type="InterPro" id="IPR000835">
    <property type="entry name" value="HTH_MarR-typ"/>
</dbReference>
<feature type="region of interest" description="Disordered" evidence="4">
    <location>
        <begin position="145"/>
        <end position="168"/>
    </location>
</feature>
<evidence type="ECO:0000256" key="3">
    <source>
        <dbReference type="ARBA" id="ARBA00023163"/>
    </source>
</evidence>
<comment type="caution">
    <text evidence="6">The sequence shown here is derived from an EMBL/GenBank/DDBJ whole genome shotgun (WGS) entry which is preliminary data.</text>
</comment>
<reference evidence="7" key="1">
    <citation type="submission" date="2018-09" db="EMBL/GenBank/DDBJ databases">
        <title>Paracoccus onubensis nov. sp. a moderate halophilic bacterium isolated from Gruta de las Maravillas (Aracena, Spain).</title>
        <authorList>
            <person name="Jurado V."/>
            <person name="Gutierrez-Patricio S."/>
            <person name="Gonzalez-Pimentel J.L."/>
            <person name="Miller A.Z."/>
            <person name="Laiz L."/>
            <person name="Saiz-Jimenez C."/>
        </authorList>
    </citation>
    <scope>NUCLEOTIDE SEQUENCE [LARGE SCALE GENOMIC DNA]</scope>
    <source>
        <strain evidence="7">DSM 26381</strain>
    </source>
</reference>
<dbReference type="PROSITE" id="PS01117">
    <property type="entry name" value="HTH_MARR_1"/>
    <property type="match status" value="1"/>
</dbReference>
<evidence type="ECO:0000313" key="6">
    <source>
        <dbReference type="EMBL" id="RJL05657.1"/>
    </source>
</evidence>
<keyword evidence="3" id="KW-0804">Transcription</keyword>
<protein>
    <submittedName>
        <fullName evidence="6">MarR family transcriptional regulator</fullName>
    </submittedName>
</protein>
<accession>A0A418ZYS7</accession>
<dbReference type="PROSITE" id="PS50995">
    <property type="entry name" value="HTH_MARR_2"/>
    <property type="match status" value="1"/>
</dbReference>
<dbReference type="PANTHER" id="PTHR33164:SF57">
    <property type="entry name" value="MARR-FAMILY TRANSCRIPTIONAL REGULATOR"/>
    <property type="match status" value="1"/>
</dbReference>
<keyword evidence="1" id="KW-0805">Transcription regulation</keyword>
<dbReference type="InterPro" id="IPR039422">
    <property type="entry name" value="MarR/SlyA-like"/>
</dbReference>
<dbReference type="EMBL" id="QZEW01000108">
    <property type="protein sequence ID" value="RJL05657.1"/>
    <property type="molecule type" value="Genomic_DNA"/>
</dbReference>
<dbReference type="GO" id="GO:0006950">
    <property type="term" value="P:response to stress"/>
    <property type="evidence" value="ECO:0007669"/>
    <property type="project" value="TreeGrafter"/>
</dbReference>